<sequence>MLPSSLREKDGLARPGLYLRFKTRRYLVLAVIAFAVVTLFGRAFLAWFGTVPRVFRDAYPPPLPPPPAITSPLPPLYENYHHTELSLPQHHWDQRRPSKDEKFLFVAGHSRGCGWGNAMQELLLNAYMAYKAGRSLVFANYTWNDNGSPYSEYNGKKIPSLIPYSTIIQGPIVGAPFPYGDPTPLAVHRDYFDHVCPKKLTFIREDISEIIDFKNSAKEIIDGWHDKLADVDEPCVQTAPNSGQIFNFDVFGDPRAMIDIWPELSASPILTHFGWSPLVELAFDTNRDMFLPSLSIAPYLTSLPYTTNADRYAVIPGLMALHLRRGDFAGHCEHLAGYPAEYNAFSSFPDLPDPFVPPRGPDADENRAAFRAHCYPTLEQIVTRVRELRRTHAARGLRKLYIMTNADEGFLRELREALWRDQDWQMISSSRDLVLNWEQRHVAQAVDMLVGQRAQVFVGNGWSTLTSNVVMMRMANRIRPDSTRFW</sequence>
<evidence type="ECO:0000256" key="4">
    <source>
        <dbReference type="SAM" id="Phobius"/>
    </source>
</evidence>
<organism evidence="5 6">
    <name type="scientific">Trametes cubensis</name>
    <dbReference type="NCBI Taxonomy" id="1111947"/>
    <lineage>
        <taxon>Eukaryota</taxon>
        <taxon>Fungi</taxon>
        <taxon>Dikarya</taxon>
        <taxon>Basidiomycota</taxon>
        <taxon>Agaricomycotina</taxon>
        <taxon>Agaricomycetes</taxon>
        <taxon>Polyporales</taxon>
        <taxon>Polyporaceae</taxon>
        <taxon>Trametes</taxon>
    </lineage>
</organism>
<dbReference type="AlphaFoldDB" id="A0AAD7TNA0"/>
<keyword evidence="4" id="KW-1133">Transmembrane helix</keyword>
<keyword evidence="6" id="KW-1185">Reference proteome</keyword>
<proteinExistence type="predicted"/>
<feature type="transmembrane region" description="Helical" evidence="4">
    <location>
        <begin position="26"/>
        <end position="48"/>
    </location>
</feature>
<keyword evidence="1" id="KW-0808">Transferase</keyword>
<dbReference type="InterPro" id="IPR019378">
    <property type="entry name" value="GDP-Fuc_O-FucTrfase"/>
</dbReference>
<dbReference type="EMBL" id="JAPEVG010000264">
    <property type="protein sequence ID" value="KAJ8472324.1"/>
    <property type="molecule type" value="Genomic_DNA"/>
</dbReference>
<dbReference type="Pfam" id="PF10250">
    <property type="entry name" value="O-FucT"/>
    <property type="match status" value="1"/>
</dbReference>
<evidence type="ECO:0000256" key="2">
    <source>
        <dbReference type="ARBA" id="ARBA00023253"/>
    </source>
</evidence>
<dbReference type="Gene3D" id="3.40.50.11350">
    <property type="match status" value="1"/>
</dbReference>
<dbReference type="CDD" id="cd11296">
    <property type="entry name" value="O-FucT_like"/>
    <property type="match status" value="1"/>
</dbReference>
<name>A0AAD7TNA0_9APHY</name>
<accession>A0AAD7TNA0</accession>
<protein>
    <submittedName>
        <fullName evidence="5">Uncharacterized protein</fullName>
    </submittedName>
</protein>
<keyword evidence="3" id="KW-0119">Carbohydrate metabolism</keyword>
<evidence type="ECO:0000313" key="6">
    <source>
        <dbReference type="Proteomes" id="UP001215151"/>
    </source>
</evidence>
<evidence type="ECO:0000256" key="3">
    <source>
        <dbReference type="ARBA" id="ARBA00023277"/>
    </source>
</evidence>
<gene>
    <name evidence="5" type="ORF">ONZ51_g8594</name>
</gene>
<keyword evidence="4" id="KW-0812">Transmembrane</keyword>
<keyword evidence="2" id="KW-0294">Fucose metabolism</keyword>
<keyword evidence="4" id="KW-0472">Membrane</keyword>
<comment type="caution">
    <text evidence="5">The sequence shown here is derived from an EMBL/GenBank/DDBJ whole genome shotgun (WGS) entry which is preliminary data.</text>
</comment>
<evidence type="ECO:0000313" key="5">
    <source>
        <dbReference type="EMBL" id="KAJ8472324.1"/>
    </source>
</evidence>
<evidence type="ECO:0000256" key="1">
    <source>
        <dbReference type="ARBA" id="ARBA00022679"/>
    </source>
</evidence>
<reference evidence="5" key="1">
    <citation type="submission" date="2022-11" db="EMBL/GenBank/DDBJ databases">
        <title>Genome Sequence of Cubamyces cubensis.</title>
        <authorList>
            <person name="Buettner E."/>
        </authorList>
    </citation>
    <scope>NUCLEOTIDE SEQUENCE</scope>
    <source>
        <strain evidence="5">MPL-01</strain>
    </source>
</reference>
<dbReference type="Proteomes" id="UP001215151">
    <property type="component" value="Unassembled WGS sequence"/>
</dbReference>
<dbReference type="GO" id="GO:0006004">
    <property type="term" value="P:fucose metabolic process"/>
    <property type="evidence" value="ECO:0007669"/>
    <property type="project" value="UniProtKB-KW"/>
</dbReference>
<dbReference type="GO" id="GO:0016740">
    <property type="term" value="F:transferase activity"/>
    <property type="evidence" value="ECO:0007669"/>
    <property type="project" value="UniProtKB-KW"/>
</dbReference>